<evidence type="ECO:0008006" key="4">
    <source>
        <dbReference type="Google" id="ProtNLM"/>
    </source>
</evidence>
<dbReference type="Pfam" id="PF13858">
    <property type="entry name" value="DUF4199"/>
    <property type="match status" value="1"/>
</dbReference>
<evidence type="ECO:0000256" key="1">
    <source>
        <dbReference type="SAM" id="Phobius"/>
    </source>
</evidence>
<proteinExistence type="predicted"/>
<dbReference type="AlphaFoldDB" id="A0A419S799"/>
<feature type="transmembrane region" description="Helical" evidence="1">
    <location>
        <begin position="154"/>
        <end position="172"/>
    </location>
</feature>
<keyword evidence="3" id="KW-1185">Reference proteome</keyword>
<dbReference type="EMBL" id="MBTA01000012">
    <property type="protein sequence ID" value="RKD17036.1"/>
    <property type="molecule type" value="Genomic_DNA"/>
</dbReference>
<feature type="transmembrane region" description="Helical" evidence="1">
    <location>
        <begin position="12"/>
        <end position="31"/>
    </location>
</feature>
<keyword evidence="1" id="KW-0472">Membrane</keyword>
<gene>
    <name evidence="2" type="ORF">BCY91_02480</name>
</gene>
<dbReference type="OrthoDB" id="660361at2"/>
<evidence type="ECO:0000313" key="2">
    <source>
        <dbReference type="EMBL" id="RKD17036.1"/>
    </source>
</evidence>
<keyword evidence="1" id="KW-0812">Transmembrane</keyword>
<reference evidence="2 3" key="1">
    <citation type="submission" date="2016-07" db="EMBL/GenBank/DDBJ databases">
        <title>Genome of Pelobium manganitolerans.</title>
        <authorList>
            <person name="Wu S."/>
            <person name="Wang G."/>
        </authorList>
    </citation>
    <scope>NUCLEOTIDE SEQUENCE [LARGE SCALE GENOMIC DNA]</scope>
    <source>
        <strain evidence="2 3">YS-25</strain>
    </source>
</reference>
<comment type="caution">
    <text evidence="2">The sequence shown here is derived from an EMBL/GenBank/DDBJ whole genome shotgun (WGS) entry which is preliminary data.</text>
</comment>
<protein>
    <recommendedName>
        <fullName evidence="4">DUF4199 domain-containing protein</fullName>
    </recommendedName>
</protein>
<evidence type="ECO:0000313" key="3">
    <source>
        <dbReference type="Proteomes" id="UP000283433"/>
    </source>
</evidence>
<organism evidence="2 3">
    <name type="scientific">Pelobium manganitolerans</name>
    <dbReference type="NCBI Taxonomy" id="1842495"/>
    <lineage>
        <taxon>Bacteria</taxon>
        <taxon>Pseudomonadati</taxon>
        <taxon>Bacteroidota</taxon>
        <taxon>Sphingobacteriia</taxon>
        <taxon>Sphingobacteriales</taxon>
        <taxon>Sphingobacteriaceae</taxon>
        <taxon>Pelobium</taxon>
    </lineage>
</organism>
<feature type="transmembrane region" description="Helical" evidence="1">
    <location>
        <begin position="37"/>
        <end position="55"/>
    </location>
</feature>
<sequence length="186" mass="20790">MTELLKKTAISNGLVIAAITIAIQLITYYAAPQLLGATWYGILITFISLIIYVVFTFDMRKKIGGYWTFKEALSGIFIMSVIANLSSSVFNFVFYRFIEPGAYDKVKTYVEDGITSTFEKMGMSGDQLDEAIEKSLESLKAQYLPTFGDFFKNLVIAILVGFVFSLIFAAIFKKNPPMFAPVEGEE</sequence>
<dbReference type="RefSeq" id="WP_120181228.1">
    <property type="nucleotide sequence ID" value="NZ_CBINCU010000002.1"/>
</dbReference>
<feature type="transmembrane region" description="Helical" evidence="1">
    <location>
        <begin position="76"/>
        <end position="98"/>
    </location>
</feature>
<dbReference type="InterPro" id="IPR025250">
    <property type="entry name" value="DUF4199"/>
</dbReference>
<name>A0A419S799_9SPHI</name>
<dbReference type="Proteomes" id="UP000283433">
    <property type="component" value="Unassembled WGS sequence"/>
</dbReference>
<accession>A0A419S799</accession>
<keyword evidence="1" id="KW-1133">Transmembrane helix</keyword>